<proteinExistence type="predicted"/>
<accession>A0A380TWU3</accession>
<feature type="domain" description="YqcC-like" evidence="2">
    <location>
        <begin position="7"/>
        <end position="102"/>
    </location>
</feature>
<evidence type="ECO:0000313" key="3">
    <source>
        <dbReference type="EMBL" id="SUT93110.1"/>
    </source>
</evidence>
<dbReference type="Pfam" id="PF04287">
    <property type="entry name" value="DUF446"/>
    <property type="match status" value="1"/>
</dbReference>
<dbReference type="FunFam" id="1.20.1440.40:FF:000001">
    <property type="entry name" value="DUF446 domain protein"/>
    <property type="match status" value="1"/>
</dbReference>
<dbReference type="AlphaFoldDB" id="A0A380TWU3"/>
<keyword evidence="4" id="KW-1185">Reference proteome</keyword>
<gene>
    <name evidence="3" type="primary">yqcC</name>
    <name evidence="3" type="ORF">NCTC10801_01891</name>
</gene>
<name>A0A380TWU3_9PAST</name>
<dbReference type="GO" id="GO:0044010">
    <property type="term" value="P:single-species biofilm formation"/>
    <property type="evidence" value="ECO:0007669"/>
    <property type="project" value="TreeGrafter"/>
</dbReference>
<dbReference type="InterPro" id="IPR023376">
    <property type="entry name" value="YqcC-like_dom"/>
</dbReference>
<sequence>MPIRHKTRQHLTALQTVMNELDLWQIEPPSEEAFASTEPFAIDTMTPTEWLQWIFIPRMHALCESQQPLPNQIAISPYIEEALKEHERLQDLLKPLLELEELLKNQ</sequence>
<comment type="similarity">
    <text evidence="1">To the N-terminal of E.carotovora exoenzyme regulation regulon ORF1. The C-terminal part is colinear with YqcB.</text>
</comment>
<evidence type="ECO:0000313" key="4">
    <source>
        <dbReference type="Proteomes" id="UP000254649"/>
    </source>
</evidence>
<organism evidence="3 4">
    <name type="scientific">[Actinobacillus] rossii</name>
    <dbReference type="NCBI Taxonomy" id="123820"/>
    <lineage>
        <taxon>Bacteria</taxon>
        <taxon>Pseudomonadati</taxon>
        <taxon>Pseudomonadota</taxon>
        <taxon>Gammaproteobacteria</taxon>
        <taxon>Pasteurellales</taxon>
        <taxon>Pasteurellaceae</taxon>
    </lineage>
</organism>
<dbReference type="InterPro" id="IPR007384">
    <property type="entry name" value="UCP006257"/>
</dbReference>
<dbReference type="EMBL" id="UFRQ01000003">
    <property type="protein sequence ID" value="SUT93110.1"/>
    <property type="molecule type" value="Genomic_DNA"/>
</dbReference>
<reference evidence="3 4" key="1">
    <citation type="submission" date="2018-06" db="EMBL/GenBank/DDBJ databases">
        <authorList>
            <consortium name="Pathogen Informatics"/>
            <person name="Doyle S."/>
        </authorList>
    </citation>
    <scope>NUCLEOTIDE SEQUENCE [LARGE SCALE GENOMIC DNA]</scope>
    <source>
        <strain evidence="3 4">NCTC10801</strain>
    </source>
</reference>
<protein>
    <submittedName>
        <fullName evidence="3">Domain of uncharacterized function, DUF446</fullName>
    </submittedName>
</protein>
<evidence type="ECO:0000259" key="2">
    <source>
        <dbReference type="Pfam" id="PF04287"/>
    </source>
</evidence>
<dbReference type="Proteomes" id="UP000254649">
    <property type="component" value="Unassembled WGS sequence"/>
</dbReference>
<dbReference type="PIRSF" id="PIRSF006257">
    <property type="entry name" value="UCP006257"/>
    <property type="match status" value="1"/>
</dbReference>
<dbReference type="PANTHER" id="PTHR39586">
    <property type="entry name" value="CYTOPLASMIC PROTEIN-RELATED"/>
    <property type="match status" value="1"/>
</dbReference>
<dbReference type="Gene3D" id="1.20.1440.40">
    <property type="entry name" value="YqcC-like"/>
    <property type="match status" value="1"/>
</dbReference>
<evidence type="ECO:0000256" key="1">
    <source>
        <dbReference type="ARBA" id="ARBA00060999"/>
    </source>
</evidence>
<dbReference type="PANTHER" id="PTHR39586:SF1">
    <property type="entry name" value="CYTOPLASMIC PROTEIN"/>
    <property type="match status" value="1"/>
</dbReference>
<dbReference type="SUPFAM" id="SSF158452">
    <property type="entry name" value="YqcC-like"/>
    <property type="match status" value="1"/>
</dbReference>
<dbReference type="InterPro" id="IPR036814">
    <property type="entry name" value="YqcC-like_sf"/>
</dbReference>